<dbReference type="InterPro" id="IPR036227">
    <property type="entry name" value="Ribosomal_uL15/eL18_sf"/>
</dbReference>
<organism evidence="8 9">
    <name type="scientific">Ferruginivarius sediminum</name>
    <dbReference type="NCBI Taxonomy" id="2661937"/>
    <lineage>
        <taxon>Bacteria</taxon>
        <taxon>Pseudomonadati</taxon>
        <taxon>Pseudomonadota</taxon>
        <taxon>Alphaproteobacteria</taxon>
        <taxon>Rhodospirillales</taxon>
        <taxon>Rhodospirillaceae</taxon>
        <taxon>Ferruginivarius</taxon>
    </lineage>
</organism>
<accession>A0A369T8J9</accession>
<dbReference type="Proteomes" id="UP000253941">
    <property type="component" value="Unassembled WGS sequence"/>
</dbReference>
<evidence type="ECO:0000313" key="9">
    <source>
        <dbReference type="Proteomes" id="UP000253941"/>
    </source>
</evidence>
<dbReference type="GO" id="GO:0022625">
    <property type="term" value="C:cytosolic large ribosomal subunit"/>
    <property type="evidence" value="ECO:0007669"/>
    <property type="project" value="TreeGrafter"/>
</dbReference>
<reference evidence="8 9" key="1">
    <citation type="submission" date="2018-07" db="EMBL/GenBank/DDBJ databases">
        <title>Venubactetium sediminum gen. nov., sp. nov., isolated from a marine solar saltern.</title>
        <authorList>
            <person name="Wang S."/>
        </authorList>
    </citation>
    <scope>NUCLEOTIDE SEQUENCE [LARGE SCALE GENOMIC DNA]</scope>
    <source>
        <strain evidence="8 9">WD2A32</strain>
    </source>
</reference>
<dbReference type="PANTHER" id="PTHR12934:SF11">
    <property type="entry name" value="LARGE RIBOSOMAL SUBUNIT PROTEIN UL15M"/>
    <property type="match status" value="1"/>
</dbReference>
<comment type="caution">
    <text evidence="8">The sequence shown here is derived from an EMBL/GenBank/DDBJ whole genome shotgun (WGS) entry which is preliminary data.</text>
</comment>
<feature type="compositionally biased region" description="Basic and acidic residues" evidence="6">
    <location>
        <begin position="1"/>
        <end position="13"/>
    </location>
</feature>
<protein>
    <recommendedName>
        <fullName evidence="4">Large ribosomal subunit protein uL15</fullName>
    </recommendedName>
</protein>
<keyword evidence="4" id="KW-0694">RNA-binding</keyword>
<dbReference type="InterPro" id="IPR030878">
    <property type="entry name" value="Ribosomal_uL15"/>
</dbReference>
<feature type="region of interest" description="Disordered" evidence="6">
    <location>
        <begin position="1"/>
        <end position="41"/>
    </location>
</feature>
<dbReference type="AlphaFoldDB" id="A0A369T8J9"/>
<evidence type="ECO:0000256" key="2">
    <source>
        <dbReference type="ARBA" id="ARBA00022980"/>
    </source>
</evidence>
<comment type="function">
    <text evidence="4">Binds to the 23S rRNA.</text>
</comment>
<dbReference type="PANTHER" id="PTHR12934">
    <property type="entry name" value="50S RIBOSOMAL PROTEIN L15"/>
    <property type="match status" value="1"/>
</dbReference>
<dbReference type="RefSeq" id="WP_114582453.1">
    <property type="nucleotide sequence ID" value="NZ_QPMH01000010.1"/>
</dbReference>
<dbReference type="PROSITE" id="PS00475">
    <property type="entry name" value="RIBOSOMAL_L15"/>
    <property type="match status" value="1"/>
</dbReference>
<gene>
    <name evidence="4" type="primary">rplO</name>
    <name evidence="8" type="ORF">DRB17_12015</name>
</gene>
<dbReference type="Pfam" id="PF00828">
    <property type="entry name" value="Ribosomal_L27A"/>
    <property type="match status" value="1"/>
</dbReference>
<evidence type="ECO:0000259" key="7">
    <source>
        <dbReference type="Pfam" id="PF00828"/>
    </source>
</evidence>
<dbReference type="InterPro" id="IPR021131">
    <property type="entry name" value="Ribosomal_uL15/eL18"/>
</dbReference>
<sequence>MKLNEIKDNEGATRARKRLGRGIGSGLGKTSGKGHKGQRARSGVALHAFEGGQMPLHRRMPKRGFTNKWAKNFVEVNLDQLQKAVDSGRIDPANPVDAKVISAAGILKRTRDGVRILGRGELKAKLELVVAGASKSAREAVEKAGGSITIENAEKVEAAEARKTKRGRKATETGA</sequence>
<keyword evidence="4" id="KW-0699">rRNA-binding</keyword>
<evidence type="ECO:0000313" key="8">
    <source>
        <dbReference type="EMBL" id="RDD61651.1"/>
    </source>
</evidence>
<dbReference type="EMBL" id="QPMH01000010">
    <property type="protein sequence ID" value="RDD61651.1"/>
    <property type="molecule type" value="Genomic_DNA"/>
</dbReference>
<dbReference type="SUPFAM" id="SSF52080">
    <property type="entry name" value="Ribosomal proteins L15p and L18e"/>
    <property type="match status" value="1"/>
</dbReference>
<proteinExistence type="inferred from homology"/>
<comment type="subunit">
    <text evidence="4">Part of the 50S ribosomal subunit.</text>
</comment>
<evidence type="ECO:0000256" key="5">
    <source>
        <dbReference type="RuleBase" id="RU003888"/>
    </source>
</evidence>
<keyword evidence="2 4" id="KW-0689">Ribosomal protein</keyword>
<dbReference type="NCBIfam" id="TIGR01071">
    <property type="entry name" value="rplO_bact"/>
    <property type="match status" value="1"/>
</dbReference>
<evidence type="ECO:0000256" key="3">
    <source>
        <dbReference type="ARBA" id="ARBA00023274"/>
    </source>
</evidence>
<dbReference type="GO" id="GO:0019843">
    <property type="term" value="F:rRNA binding"/>
    <property type="evidence" value="ECO:0007669"/>
    <property type="project" value="UniProtKB-UniRule"/>
</dbReference>
<keyword evidence="9" id="KW-1185">Reference proteome</keyword>
<dbReference type="HAMAP" id="MF_01341">
    <property type="entry name" value="Ribosomal_uL15"/>
    <property type="match status" value="1"/>
</dbReference>
<comment type="similarity">
    <text evidence="1 4 5">Belongs to the universal ribosomal protein uL15 family.</text>
</comment>
<feature type="compositionally biased region" description="Gly residues" evidence="6">
    <location>
        <begin position="21"/>
        <end position="31"/>
    </location>
</feature>
<feature type="domain" description="Large ribosomal subunit protein uL15/eL18" evidence="7">
    <location>
        <begin position="75"/>
        <end position="149"/>
    </location>
</feature>
<evidence type="ECO:0000256" key="6">
    <source>
        <dbReference type="SAM" id="MobiDB-lite"/>
    </source>
</evidence>
<name>A0A369T8J9_9PROT</name>
<dbReference type="GO" id="GO:0006412">
    <property type="term" value="P:translation"/>
    <property type="evidence" value="ECO:0007669"/>
    <property type="project" value="UniProtKB-UniRule"/>
</dbReference>
<dbReference type="Gene3D" id="3.100.10.10">
    <property type="match status" value="1"/>
</dbReference>
<dbReference type="InterPro" id="IPR005749">
    <property type="entry name" value="Ribosomal_uL15_bac-type"/>
</dbReference>
<dbReference type="InterPro" id="IPR001196">
    <property type="entry name" value="Ribosomal_uL15_CS"/>
</dbReference>
<keyword evidence="3 4" id="KW-0687">Ribonucleoprotein</keyword>
<evidence type="ECO:0000256" key="1">
    <source>
        <dbReference type="ARBA" id="ARBA00007320"/>
    </source>
</evidence>
<evidence type="ECO:0000256" key="4">
    <source>
        <dbReference type="HAMAP-Rule" id="MF_01341"/>
    </source>
</evidence>
<dbReference type="GO" id="GO:0003735">
    <property type="term" value="F:structural constituent of ribosome"/>
    <property type="evidence" value="ECO:0007669"/>
    <property type="project" value="InterPro"/>
</dbReference>